<keyword evidence="1" id="KW-0677">Repeat</keyword>
<protein>
    <submittedName>
        <fullName evidence="6">RRM domain-containing protein</fullName>
    </submittedName>
</protein>
<dbReference type="InterPro" id="IPR035979">
    <property type="entry name" value="RBD_domain_sf"/>
</dbReference>
<evidence type="ECO:0000313" key="4">
    <source>
        <dbReference type="EMBL" id="VDD92296.1"/>
    </source>
</evidence>
<evidence type="ECO:0000313" key="5">
    <source>
        <dbReference type="Proteomes" id="UP000274131"/>
    </source>
</evidence>
<dbReference type="EMBL" id="UXUI01008755">
    <property type="protein sequence ID" value="VDD92296.1"/>
    <property type="molecule type" value="Genomic_DNA"/>
</dbReference>
<keyword evidence="5" id="KW-1185">Reference proteome</keyword>
<evidence type="ECO:0000256" key="3">
    <source>
        <dbReference type="SAM" id="MobiDB-lite"/>
    </source>
</evidence>
<feature type="region of interest" description="Disordered" evidence="3">
    <location>
        <begin position="160"/>
        <end position="179"/>
    </location>
</feature>
<gene>
    <name evidence="4" type="ORF">EVEC_LOCUS7047</name>
</gene>
<accession>A0A0N4VAN0</accession>
<sequence length="534" mass="60219">MVHVIVGLHWVNMESNGGNAGGPWGRAELQSESWKSGGQGNYEARSLTRQTATVAPQHSVIPWQDPKVLNVLSQAGPNQSTTNVPIFMQLHDCGFHKLCRSLQAVLGEWEGRGCEMMSLIEIIISGFWLLKKCSFSYQQSGREERFSQLDQDISFQGYNASLQPSPSTTGFPQQDISMSGDDGRRIPGQLNADTAVASVYQGTAVVPSILSGQNFSSGTGLVVPQVLANPVATSSSVSLSQPSPITVKGSYPSFGNHNAPIFPPVPVRRTEKLENCYVELSRLPTELLRPSALENFLRPTVPLTLSSVKVVFDPKGFPLHSLVKFENTKDAEDVLNRDGEQGIRIRECSKEVFDAAVDGSVLNLANNLSYKGNFKDMERSHEHSRENAPSTRPPLPRNHYLTVGVSSYERRDSGGLRRDERTLHPEHENEERLSFRPLRRGRSRSPRDYREPKRRREEMGRYCIELTNLPFRVTELEIRQYFGPLCEPTKVNRAYYEDGKPSDRWVIEFPKKELSERAFRYRGKVQDRLVRSRW</sequence>
<dbReference type="WBParaSite" id="EVEC_0000754501-mRNA-1">
    <property type="protein sequence ID" value="EVEC_0000754501-mRNA-1"/>
    <property type="gene ID" value="EVEC_0000754501"/>
</dbReference>
<dbReference type="Gene3D" id="3.30.70.330">
    <property type="match status" value="1"/>
</dbReference>
<reference evidence="4 5" key="2">
    <citation type="submission" date="2018-10" db="EMBL/GenBank/DDBJ databases">
        <authorList>
            <consortium name="Pathogen Informatics"/>
        </authorList>
    </citation>
    <scope>NUCLEOTIDE SEQUENCE [LARGE SCALE GENOMIC DNA]</scope>
</reference>
<organism evidence="6">
    <name type="scientific">Enterobius vermicularis</name>
    <name type="common">Human pinworm</name>
    <dbReference type="NCBI Taxonomy" id="51028"/>
    <lineage>
        <taxon>Eukaryota</taxon>
        <taxon>Metazoa</taxon>
        <taxon>Ecdysozoa</taxon>
        <taxon>Nematoda</taxon>
        <taxon>Chromadorea</taxon>
        <taxon>Rhabditida</taxon>
        <taxon>Spirurina</taxon>
        <taxon>Oxyuridomorpha</taxon>
        <taxon>Oxyuroidea</taxon>
        <taxon>Oxyuridae</taxon>
        <taxon>Enterobius</taxon>
    </lineage>
</organism>
<evidence type="ECO:0000313" key="6">
    <source>
        <dbReference type="WBParaSite" id="EVEC_0000754501-mRNA-1"/>
    </source>
</evidence>
<reference evidence="6" key="1">
    <citation type="submission" date="2017-02" db="UniProtKB">
        <authorList>
            <consortium name="WormBaseParasite"/>
        </authorList>
    </citation>
    <scope>IDENTIFICATION</scope>
</reference>
<feature type="region of interest" description="Disordered" evidence="3">
    <location>
        <begin position="377"/>
        <end position="454"/>
    </location>
</feature>
<keyword evidence="2" id="KW-0694">RNA-binding</keyword>
<dbReference type="AlphaFoldDB" id="A0A0N4VAN0"/>
<dbReference type="STRING" id="51028.A0A0N4VAN0"/>
<feature type="compositionally biased region" description="Basic and acidic residues" evidence="3">
    <location>
        <begin position="445"/>
        <end position="454"/>
    </location>
</feature>
<dbReference type="InterPro" id="IPR050666">
    <property type="entry name" value="ESRP"/>
</dbReference>
<feature type="compositionally biased region" description="Polar residues" evidence="3">
    <location>
        <begin position="160"/>
        <end position="177"/>
    </location>
</feature>
<evidence type="ECO:0000256" key="1">
    <source>
        <dbReference type="ARBA" id="ARBA00022737"/>
    </source>
</evidence>
<dbReference type="SUPFAM" id="SSF54928">
    <property type="entry name" value="RNA-binding domain, RBD"/>
    <property type="match status" value="1"/>
</dbReference>
<evidence type="ECO:0000256" key="2">
    <source>
        <dbReference type="ARBA" id="ARBA00022884"/>
    </source>
</evidence>
<feature type="compositionally biased region" description="Basic and acidic residues" evidence="3">
    <location>
        <begin position="408"/>
        <end position="434"/>
    </location>
</feature>
<dbReference type="PANTHER" id="PTHR13976">
    <property type="entry name" value="HETEROGENEOUS NUCLEAR RIBONUCLEOPROTEIN-RELATED"/>
    <property type="match status" value="1"/>
</dbReference>
<name>A0A0N4VAN0_ENTVE</name>
<feature type="compositionally biased region" description="Basic and acidic residues" evidence="3">
    <location>
        <begin position="377"/>
        <end position="386"/>
    </location>
</feature>
<dbReference type="OrthoDB" id="2588702at2759"/>
<dbReference type="Proteomes" id="UP000274131">
    <property type="component" value="Unassembled WGS sequence"/>
</dbReference>
<proteinExistence type="predicted"/>
<dbReference type="GO" id="GO:0003723">
    <property type="term" value="F:RNA binding"/>
    <property type="evidence" value="ECO:0007669"/>
    <property type="project" value="UniProtKB-KW"/>
</dbReference>
<dbReference type="InterPro" id="IPR012677">
    <property type="entry name" value="Nucleotide-bd_a/b_plait_sf"/>
</dbReference>